<evidence type="ECO:0000259" key="5">
    <source>
        <dbReference type="PROSITE" id="PS51007"/>
    </source>
</evidence>
<sequence>MQATTRSQLLSSLAIAAVVGSLTAGALSAQQVARFAAADVSPAATDVTPTFYADVLPILQQNCQTCHREAGTNMGGNIAPWPLISYDDARVRAPRIANAVREGRMPPWDAADQHKGTFENERVLEDEEKATLIAWAEEGTPPGNPADAPPTPDFLTAALNSGSEWTLGEPDLILSFDEEYCLTDDIRDIYVDIPLRLTEAQLPQDRWIKSVEYRNGPAVHHIVGGVGGLVPGGEPRVYEDGYGRLLRAGPREINFNMHYNKTPGPGTAVCSNVKVGIIFKEPGEVIRHVTGGNSLLVRPIMIPAGAPSYSASREYTFEEDVELLRFMPHMHLRGKAALYEVTYPDGRHETLLHVPDYKFNWQHSYRFADPPLIPAGSVLRFTLWWDNSENNPANPDPSVDVRWGRPTHAEMSQGYMSFRTMSERRIVVGEEIPAGVIADSSDDQIDQVDDSNNNR</sequence>
<evidence type="ECO:0000256" key="4">
    <source>
        <dbReference type="ARBA" id="ARBA00023157"/>
    </source>
</evidence>
<feature type="domain" description="Cytochrome c" evidence="5">
    <location>
        <begin position="43"/>
        <end position="140"/>
    </location>
</feature>
<keyword evidence="1" id="KW-0349">Heme</keyword>
<dbReference type="AlphaFoldDB" id="A0A381N1R1"/>
<dbReference type="PROSITE" id="PS51007">
    <property type="entry name" value="CYTC"/>
    <property type="match status" value="1"/>
</dbReference>
<keyword evidence="2" id="KW-0479">Metal-binding</keyword>
<accession>A0A381N1R1</accession>
<dbReference type="InterPro" id="IPR036909">
    <property type="entry name" value="Cyt_c-like_dom_sf"/>
</dbReference>
<keyword evidence="4" id="KW-1015">Disulfide bond</keyword>
<name>A0A381N1R1_9ZZZZ</name>
<dbReference type="SUPFAM" id="SSF46626">
    <property type="entry name" value="Cytochrome c"/>
    <property type="match status" value="1"/>
</dbReference>
<evidence type="ECO:0000313" key="6">
    <source>
        <dbReference type="EMBL" id="SUZ47984.1"/>
    </source>
</evidence>
<dbReference type="InterPro" id="IPR014784">
    <property type="entry name" value="Cu2_ascorb_mOase-like_C"/>
</dbReference>
<dbReference type="Gene3D" id="2.60.120.230">
    <property type="match status" value="1"/>
</dbReference>
<protein>
    <recommendedName>
        <fullName evidence="5">Cytochrome c domain-containing protein</fullName>
    </recommendedName>
</protein>
<organism evidence="6">
    <name type="scientific">marine metagenome</name>
    <dbReference type="NCBI Taxonomy" id="408172"/>
    <lineage>
        <taxon>unclassified sequences</taxon>
        <taxon>metagenomes</taxon>
        <taxon>ecological metagenomes</taxon>
    </lineage>
</organism>
<evidence type="ECO:0000256" key="3">
    <source>
        <dbReference type="ARBA" id="ARBA00023004"/>
    </source>
</evidence>
<evidence type="ECO:0000256" key="2">
    <source>
        <dbReference type="ARBA" id="ARBA00022723"/>
    </source>
</evidence>
<dbReference type="GO" id="GO:0009055">
    <property type="term" value="F:electron transfer activity"/>
    <property type="evidence" value="ECO:0007669"/>
    <property type="project" value="InterPro"/>
</dbReference>
<keyword evidence="3" id="KW-0408">Iron</keyword>
<reference evidence="6" key="1">
    <citation type="submission" date="2018-05" db="EMBL/GenBank/DDBJ databases">
        <authorList>
            <person name="Lanie J.A."/>
            <person name="Ng W.-L."/>
            <person name="Kazmierczak K.M."/>
            <person name="Andrzejewski T.M."/>
            <person name="Davidsen T.M."/>
            <person name="Wayne K.J."/>
            <person name="Tettelin H."/>
            <person name="Glass J.I."/>
            <person name="Rusch D."/>
            <person name="Podicherti R."/>
            <person name="Tsui H.-C.T."/>
            <person name="Winkler M.E."/>
        </authorList>
    </citation>
    <scope>NUCLEOTIDE SEQUENCE</scope>
</reference>
<proteinExistence type="predicted"/>
<dbReference type="Gene3D" id="1.10.760.10">
    <property type="entry name" value="Cytochrome c-like domain"/>
    <property type="match status" value="1"/>
</dbReference>
<gene>
    <name evidence="6" type="ORF">METZ01_LOCUS838</name>
</gene>
<dbReference type="SUPFAM" id="SSF49742">
    <property type="entry name" value="PHM/PNGase F"/>
    <property type="match status" value="1"/>
</dbReference>
<dbReference type="EMBL" id="UINC01000045">
    <property type="protein sequence ID" value="SUZ47984.1"/>
    <property type="molecule type" value="Genomic_DNA"/>
</dbReference>
<dbReference type="GO" id="GO:0020037">
    <property type="term" value="F:heme binding"/>
    <property type="evidence" value="ECO:0007669"/>
    <property type="project" value="InterPro"/>
</dbReference>
<dbReference type="GO" id="GO:0016715">
    <property type="term" value="F:oxidoreductase activity, acting on paired donors, with incorporation or reduction of molecular oxygen, reduced ascorbate as one donor, and incorporation of one atom of oxygen"/>
    <property type="evidence" value="ECO:0007669"/>
    <property type="project" value="InterPro"/>
</dbReference>
<evidence type="ECO:0000256" key="1">
    <source>
        <dbReference type="ARBA" id="ARBA00022617"/>
    </source>
</evidence>
<dbReference type="GO" id="GO:0046872">
    <property type="term" value="F:metal ion binding"/>
    <property type="evidence" value="ECO:0007669"/>
    <property type="project" value="UniProtKB-KW"/>
</dbReference>
<dbReference type="InterPro" id="IPR008977">
    <property type="entry name" value="PHM/PNGase_F_dom_sf"/>
</dbReference>
<dbReference type="InterPro" id="IPR009056">
    <property type="entry name" value="Cyt_c-like_dom"/>
</dbReference>